<dbReference type="InterPro" id="IPR029062">
    <property type="entry name" value="Class_I_gatase-like"/>
</dbReference>
<feature type="domain" description="Glutamine amidotransferase" evidence="1">
    <location>
        <begin position="51"/>
        <end position="192"/>
    </location>
</feature>
<dbReference type="InterPro" id="IPR017926">
    <property type="entry name" value="GATASE"/>
</dbReference>
<proteinExistence type="predicted"/>
<dbReference type="PANTHER" id="PTHR42695:SF5">
    <property type="entry name" value="GLUTAMINE AMIDOTRANSFERASE YLR126C-RELATED"/>
    <property type="match status" value="1"/>
</dbReference>
<sequence length="243" mass="25887">MLADTACPPMKTALALRHVPFEHLGIMQPLLEARGYTVRYADMGVQSVPADEMASADLLIVLGGPIGAYDDKTYPFVREEAKAIARRLAARRPLLGICLGAQLMARALGAAVKPMGVKEIGFAPVTLTADGLNSPLAPLADGTPVLHWHGDRHDLPPGARRLASTVTCAEQAFAIGDHALGLQFHLEANLDELEAWLIGHAAELGAAGIDPSALRAQAPVVAERLSQRAREVFTTWLDRVEAA</sequence>
<dbReference type="SUPFAM" id="SSF52317">
    <property type="entry name" value="Class I glutamine amidotransferase-like"/>
    <property type="match status" value="1"/>
</dbReference>
<dbReference type="InterPro" id="IPR044992">
    <property type="entry name" value="ChyE-like"/>
</dbReference>
<protein>
    <recommendedName>
        <fullName evidence="1">Glutamine amidotransferase domain-containing protein</fullName>
    </recommendedName>
</protein>
<dbReference type="NCBIfam" id="NF005458">
    <property type="entry name" value="PRK07053.1"/>
    <property type="match status" value="1"/>
</dbReference>
<dbReference type="Pfam" id="PF00117">
    <property type="entry name" value="GATase"/>
    <property type="match status" value="1"/>
</dbReference>
<keyword evidence="3" id="KW-1185">Reference proteome</keyword>
<dbReference type="Proteomes" id="UP001189757">
    <property type="component" value="Unassembled WGS sequence"/>
</dbReference>
<gene>
    <name evidence="2" type="ORF">LMG18101_01757</name>
</gene>
<dbReference type="CDD" id="cd01741">
    <property type="entry name" value="GATase1_1"/>
    <property type="match status" value="1"/>
</dbReference>
<dbReference type="PANTHER" id="PTHR42695">
    <property type="entry name" value="GLUTAMINE AMIDOTRANSFERASE YLR126C-RELATED"/>
    <property type="match status" value="1"/>
</dbReference>
<organism evidence="2 3">
    <name type="scientific">Ralstonia flaminis</name>
    <dbReference type="NCBI Taxonomy" id="3058597"/>
    <lineage>
        <taxon>Bacteria</taxon>
        <taxon>Pseudomonadati</taxon>
        <taxon>Pseudomonadota</taxon>
        <taxon>Betaproteobacteria</taxon>
        <taxon>Burkholderiales</taxon>
        <taxon>Burkholderiaceae</taxon>
        <taxon>Ralstonia</taxon>
    </lineage>
</organism>
<evidence type="ECO:0000259" key="1">
    <source>
        <dbReference type="Pfam" id="PF00117"/>
    </source>
</evidence>
<comment type="caution">
    <text evidence="2">The sequence shown here is derived from an EMBL/GenBank/DDBJ whole genome shotgun (WGS) entry which is preliminary data.</text>
</comment>
<reference evidence="2 3" key="1">
    <citation type="submission" date="2023-07" db="EMBL/GenBank/DDBJ databases">
        <authorList>
            <person name="Peeters C."/>
        </authorList>
    </citation>
    <scope>NUCLEOTIDE SEQUENCE [LARGE SCALE GENOMIC DNA]</scope>
    <source>
        <strain evidence="2 3">LMG 18101</strain>
    </source>
</reference>
<accession>A0ABN9JII6</accession>
<name>A0ABN9JII6_9RALS</name>
<dbReference type="EMBL" id="CATZLL010000004">
    <property type="protein sequence ID" value="CAJ0812989.1"/>
    <property type="molecule type" value="Genomic_DNA"/>
</dbReference>
<dbReference type="PROSITE" id="PS51273">
    <property type="entry name" value="GATASE_TYPE_1"/>
    <property type="match status" value="1"/>
</dbReference>
<evidence type="ECO:0000313" key="2">
    <source>
        <dbReference type="EMBL" id="CAJ0812989.1"/>
    </source>
</evidence>
<evidence type="ECO:0000313" key="3">
    <source>
        <dbReference type="Proteomes" id="UP001189757"/>
    </source>
</evidence>
<dbReference type="Gene3D" id="3.40.50.880">
    <property type="match status" value="1"/>
</dbReference>